<evidence type="ECO:0000259" key="1">
    <source>
        <dbReference type="Pfam" id="PF18701"/>
    </source>
</evidence>
<dbReference type="PANTHER" id="PTHR47331">
    <property type="entry name" value="PHD-TYPE DOMAIN-CONTAINING PROTEIN"/>
    <property type="match status" value="1"/>
</dbReference>
<dbReference type="GO" id="GO:0071897">
    <property type="term" value="P:DNA biosynthetic process"/>
    <property type="evidence" value="ECO:0007669"/>
    <property type="project" value="UniProtKB-ARBA"/>
</dbReference>
<dbReference type="Gene3D" id="3.30.420.10">
    <property type="entry name" value="Ribonuclease H-like superfamily/Ribonuclease H"/>
    <property type="match status" value="1"/>
</dbReference>
<dbReference type="InterPro" id="IPR008042">
    <property type="entry name" value="Retrotrans_Pao"/>
</dbReference>
<protein>
    <submittedName>
        <fullName evidence="3">Uncharacterized protein LOC112458645</fullName>
    </submittedName>
</protein>
<dbReference type="OrthoDB" id="7550797at2759"/>
<dbReference type="InterPro" id="IPR040676">
    <property type="entry name" value="DUF5641"/>
</dbReference>
<dbReference type="Proteomes" id="UP000504618">
    <property type="component" value="Unplaced"/>
</dbReference>
<keyword evidence="2" id="KW-1185">Reference proteome</keyword>
<reference evidence="3" key="1">
    <citation type="submission" date="2025-08" db="UniProtKB">
        <authorList>
            <consortium name="RefSeq"/>
        </authorList>
    </citation>
    <scope>IDENTIFICATION</scope>
    <source>
        <tissue evidence="3">Whole body</tissue>
    </source>
</reference>
<organism evidence="2 3">
    <name type="scientific">Temnothorax curvispinosus</name>
    <dbReference type="NCBI Taxonomy" id="300111"/>
    <lineage>
        <taxon>Eukaryota</taxon>
        <taxon>Metazoa</taxon>
        <taxon>Ecdysozoa</taxon>
        <taxon>Arthropoda</taxon>
        <taxon>Hexapoda</taxon>
        <taxon>Insecta</taxon>
        <taxon>Pterygota</taxon>
        <taxon>Neoptera</taxon>
        <taxon>Endopterygota</taxon>
        <taxon>Hymenoptera</taxon>
        <taxon>Apocrita</taxon>
        <taxon>Aculeata</taxon>
        <taxon>Formicoidea</taxon>
        <taxon>Formicidae</taxon>
        <taxon>Myrmicinae</taxon>
        <taxon>Temnothorax</taxon>
    </lineage>
</organism>
<dbReference type="Pfam" id="PF18701">
    <property type="entry name" value="DUF5641"/>
    <property type="match status" value="1"/>
</dbReference>
<feature type="non-terminal residue" evidence="3">
    <location>
        <position position="990"/>
    </location>
</feature>
<accession>A0A6J1QBJ9</accession>
<evidence type="ECO:0000313" key="3">
    <source>
        <dbReference type="RefSeq" id="XP_024878150.1"/>
    </source>
</evidence>
<gene>
    <name evidence="3" type="primary">LOC112458645</name>
</gene>
<dbReference type="InterPro" id="IPR043502">
    <property type="entry name" value="DNA/RNA_pol_sf"/>
</dbReference>
<sequence length="990" mass="112008">MNWPHLKDLTLADQDFAGSAPIDVLIGAELFGSLILDGVRKGAANEPIAQNTVLGWIISGPTGGARSSQRIDVHHASVDEDLDFNIRRFWEVEEIPRTSLLTPEDQACEEHFLRTHYRNPDGRYVVRLPFKRGPPISIGESSRSALQSYLRAENRLKREPAKAAEYYAFLKEYADLEHMQLVPDTEESTDPTQIVYIPHHAVFREGSTTTRIRVVFNASSPTTNGTSLNDHLLVGPKLQTNLAAVTLQWRLYRYVYSADVTKMYRQILVNPLDCDYQRIFWRPDPDSPVLAYRLCTVTYGTAAAPFLALKVTLQLVVDHGAAFPLAIPVLQRKRYIDDFTFGADDQTLARQTRDQVVAIMAKGGFTLRKWASNSSDLLDDIDPADHGLAQARELREDERIKILGLSWNPNRDVFQFQVKGSPTLGETKRKILSEIAKFFDPLGWATPVVIRAKIFMQQLWASKCSWDEPVPSDLLTQWRRYYEQLPELEKITIPRWTQYGPHTLDKALHGFSDASTTAYAAVVYMRTVSMDGTVTVTMLAAKSKVAPLKTMSVPRLELCASQLLARLLLFVCRSLDMPYTPTYCWTDSQVVLAWLSRSPACWKTFVANRVADIQTSLPNTSWSHVSSDENPADCASRGISPAELAAHYLWWSGPSWLIQPPEQWPKDVLPEATKTTLEERPPLSTAHTTTVTPSWDLSKRYSSWSKLLRVTAYIQRFVRNIRSQQQDPFVISPPSIVLLPVEVESAENFWLQSIQADLFLNEITSLTNAVPIPKSSSLLPLNPFLDNQKLIRVGGRLRNANISETARHPIVLRDHPLVRLLIRDTHGADRELTTAIKLTTKDPNFLNHLATEGTAWHFLPPSAPHFGGLWEAAVRSVKYHLKRCVGSYTLTFEELATVLCRIEACLNSRPIAAVSENLDDYQALTPGHFLIGGPLMAVPEPSVLEINETRLSRWQLIQRITEQFWKSWSNDYLLNLQQRPKWRVAHKLAK</sequence>
<dbReference type="GeneID" id="112458645"/>
<feature type="domain" description="DUF5641" evidence="1">
    <location>
        <begin position="952"/>
        <end position="986"/>
    </location>
</feature>
<dbReference type="Pfam" id="PF05380">
    <property type="entry name" value="Peptidase_A17"/>
    <property type="match status" value="1"/>
</dbReference>
<name>A0A6J1QBJ9_9HYME</name>
<evidence type="ECO:0000313" key="2">
    <source>
        <dbReference type="Proteomes" id="UP000504618"/>
    </source>
</evidence>
<dbReference type="PANTHER" id="PTHR47331:SF5">
    <property type="entry name" value="RIBONUCLEASE H"/>
    <property type="match status" value="1"/>
</dbReference>
<dbReference type="GO" id="GO:0003676">
    <property type="term" value="F:nucleic acid binding"/>
    <property type="evidence" value="ECO:0007669"/>
    <property type="project" value="InterPro"/>
</dbReference>
<dbReference type="SUPFAM" id="SSF56672">
    <property type="entry name" value="DNA/RNA polymerases"/>
    <property type="match status" value="1"/>
</dbReference>
<dbReference type="RefSeq" id="XP_024878150.1">
    <property type="nucleotide sequence ID" value="XM_025022382.1"/>
</dbReference>
<dbReference type="AlphaFoldDB" id="A0A6J1QBJ9"/>
<proteinExistence type="predicted"/>
<dbReference type="InterPro" id="IPR036397">
    <property type="entry name" value="RNaseH_sf"/>
</dbReference>
<dbReference type="CDD" id="cd01644">
    <property type="entry name" value="RT_pepA17"/>
    <property type="match status" value="1"/>
</dbReference>